<dbReference type="AlphaFoldDB" id="A0AAE0FDY7"/>
<feature type="region of interest" description="Disordered" evidence="1">
    <location>
        <begin position="88"/>
        <end position="161"/>
    </location>
</feature>
<gene>
    <name evidence="2" type="ORF">CYMTET_33210</name>
</gene>
<dbReference type="EMBL" id="LGRX02020202">
    <property type="protein sequence ID" value="KAK3257715.1"/>
    <property type="molecule type" value="Genomic_DNA"/>
</dbReference>
<name>A0AAE0FDY7_9CHLO</name>
<proteinExistence type="predicted"/>
<accession>A0AAE0FDY7</accession>
<feature type="compositionally biased region" description="Polar residues" evidence="1">
    <location>
        <begin position="65"/>
        <end position="74"/>
    </location>
</feature>
<feature type="compositionally biased region" description="Polar residues" evidence="1">
    <location>
        <begin position="150"/>
        <end position="161"/>
    </location>
</feature>
<feature type="region of interest" description="Disordered" evidence="1">
    <location>
        <begin position="50"/>
        <end position="76"/>
    </location>
</feature>
<protein>
    <submittedName>
        <fullName evidence="2">Uncharacterized protein</fullName>
    </submittedName>
</protein>
<keyword evidence="3" id="KW-1185">Reference proteome</keyword>
<feature type="compositionally biased region" description="Basic and acidic residues" evidence="1">
    <location>
        <begin position="88"/>
        <end position="109"/>
    </location>
</feature>
<sequence length="161" mass="17611">MGPRRQNKGEKVVSPLHVPSCEALSLETHAHSQDLHKARGQVLLPALRGSPAVPAFSGSPRPVSTRRTPNQPTTPLRAKLMPLAEEHCARGLKTPDSRLSPLKKDSERKRMSKSSDGSVGQVRVPSPKFRQALRRTTMHSSYDDSHSVADLTSLSNSTHVK</sequence>
<evidence type="ECO:0000313" key="3">
    <source>
        <dbReference type="Proteomes" id="UP001190700"/>
    </source>
</evidence>
<dbReference type="Proteomes" id="UP001190700">
    <property type="component" value="Unassembled WGS sequence"/>
</dbReference>
<organism evidence="2 3">
    <name type="scientific">Cymbomonas tetramitiformis</name>
    <dbReference type="NCBI Taxonomy" id="36881"/>
    <lineage>
        <taxon>Eukaryota</taxon>
        <taxon>Viridiplantae</taxon>
        <taxon>Chlorophyta</taxon>
        <taxon>Pyramimonadophyceae</taxon>
        <taxon>Pyramimonadales</taxon>
        <taxon>Pyramimonadaceae</taxon>
        <taxon>Cymbomonas</taxon>
    </lineage>
</organism>
<evidence type="ECO:0000256" key="1">
    <source>
        <dbReference type="SAM" id="MobiDB-lite"/>
    </source>
</evidence>
<evidence type="ECO:0000313" key="2">
    <source>
        <dbReference type="EMBL" id="KAK3257715.1"/>
    </source>
</evidence>
<reference evidence="2 3" key="1">
    <citation type="journal article" date="2015" name="Genome Biol. Evol.">
        <title>Comparative Genomics of a Bacterivorous Green Alga Reveals Evolutionary Causalities and Consequences of Phago-Mixotrophic Mode of Nutrition.</title>
        <authorList>
            <person name="Burns J.A."/>
            <person name="Paasch A."/>
            <person name="Narechania A."/>
            <person name="Kim E."/>
        </authorList>
    </citation>
    <scope>NUCLEOTIDE SEQUENCE [LARGE SCALE GENOMIC DNA]</scope>
    <source>
        <strain evidence="2 3">PLY_AMNH</strain>
    </source>
</reference>
<feature type="non-terminal residue" evidence="2">
    <location>
        <position position="161"/>
    </location>
</feature>
<comment type="caution">
    <text evidence="2">The sequence shown here is derived from an EMBL/GenBank/DDBJ whole genome shotgun (WGS) entry which is preliminary data.</text>
</comment>